<evidence type="ECO:0000313" key="1">
    <source>
        <dbReference type="EMBL" id="KAI0063000.1"/>
    </source>
</evidence>
<keyword evidence="2" id="KW-1185">Reference proteome</keyword>
<reference evidence="1" key="1">
    <citation type="submission" date="2021-03" db="EMBL/GenBank/DDBJ databases">
        <authorList>
            <consortium name="DOE Joint Genome Institute"/>
            <person name="Ahrendt S."/>
            <person name="Looney B.P."/>
            <person name="Miyauchi S."/>
            <person name="Morin E."/>
            <person name="Drula E."/>
            <person name="Courty P.E."/>
            <person name="Chicoki N."/>
            <person name="Fauchery L."/>
            <person name="Kohler A."/>
            <person name="Kuo A."/>
            <person name="Labutti K."/>
            <person name="Pangilinan J."/>
            <person name="Lipzen A."/>
            <person name="Riley R."/>
            <person name="Andreopoulos W."/>
            <person name="He G."/>
            <person name="Johnson J."/>
            <person name="Barry K.W."/>
            <person name="Grigoriev I.V."/>
            <person name="Nagy L."/>
            <person name="Hibbett D."/>
            <person name="Henrissat B."/>
            <person name="Matheny P.B."/>
            <person name="Labbe J."/>
            <person name="Martin F."/>
        </authorList>
    </citation>
    <scope>NUCLEOTIDE SEQUENCE</scope>
    <source>
        <strain evidence="1">HHB10654</strain>
    </source>
</reference>
<name>A0ACB8T548_9AGAM</name>
<organism evidence="1 2">
    <name type="scientific">Artomyces pyxidatus</name>
    <dbReference type="NCBI Taxonomy" id="48021"/>
    <lineage>
        <taxon>Eukaryota</taxon>
        <taxon>Fungi</taxon>
        <taxon>Dikarya</taxon>
        <taxon>Basidiomycota</taxon>
        <taxon>Agaricomycotina</taxon>
        <taxon>Agaricomycetes</taxon>
        <taxon>Russulales</taxon>
        <taxon>Auriscalpiaceae</taxon>
        <taxon>Artomyces</taxon>
    </lineage>
</organism>
<comment type="caution">
    <text evidence="1">The sequence shown here is derived from an EMBL/GenBank/DDBJ whole genome shotgun (WGS) entry which is preliminary data.</text>
</comment>
<gene>
    <name evidence="1" type="ORF">BV25DRAFT_1915732</name>
</gene>
<dbReference type="EMBL" id="MU277205">
    <property type="protein sequence ID" value="KAI0063000.1"/>
    <property type="molecule type" value="Genomic_DNA"/>
</dbReference>
<reference evidence="1" key="2">
    <citation type="journal article" date="2022" name="New Phytol.">
        <title>Evolutionary transition to the ectomycorrhizal habit in the genomes of a hyperdiverse lineage of mushroom-forming fungi.</title>
        <authorList>
            <person name="Looney B."/>
            <person name="Miyauchi S."/>
            <person name="Morin E."/>
            <person name="Drula E."/>
            <person name="Courty P.E."/>
            <person name="Kohler A."/>
            <person name="Kuo A."/>
            <person name="LaButti K."/>
            <person name="Pangilinan J."/>
            <person name="Lipzen A."/>
            <person name="Riley R."/>
            <person name="Andreopoulos W."/>
            <person name="He G."/>
            <person name="Johnson J."/>
            <person name="Nolan M."/>
            <person name="Tritt A."/>
            <person name="Barry K.W."/>
            <person name="Grigoriev I.V."/>
            <person name="Nagy L.G."/>
            <person name="Hibbett D."/>
            <person name="Henrissat B."/>
            <person name="Matheny P.B."/>
            <person name="Labbe J."/>
            <person name="Martin F.M."/>
        </authorList>
    </citation>
    <scope>NUCLEOTIDE SEQUENCE</scope>
    <source>
        <strain evidence="1">HHB10654</strain>
    </source>
</reference>
<protein>
    <submittedName>
        <fullName evidence="1">Uncharacterized protein</fullName>
    </submittedName>
</protein>
<proteinExistence type="predicted"/>
<evidence type="ECO:0000313" key="2">
    <source>
        <dbReference type="Proteomes" id="UP000814140"/>
    </source>
</evidence>
<accession>A0ACB8T548</accession>
<sequence length="211" mass="22678">MVKSLLSLSLLALAAVAQGAVIARQDFPPQVTCTTVASGSLVAYTVDDTLPAEGAPVSLHFTSAASAILVVGGSGGSFQLQECNSTYLGYETQHSIDTTIYYGHIKPVDPVHPQTCLTVPLQSGARQPYDIFNNACSYNDDQSQTTQFWKVSTINPFLTFLGEQAALLARIQWKVVLGESFGEKQAIQITADPNSNATQVNVRFKFTDLSL</sequence>
<dbReference type="Proteomes" id="UP000814140">
    <property type="component" value="Unassembled WGS sequence"/>
</dbReference>